<accession>A0A176WCU4</accession>
<feature type="compositionally biased region" description="Basic and acidic residues" evidence="1">
    <location>
        <begin position="21"/>
        <end position="34"/>
    </location>
</feature>
<name>A0A176WCU4_MARPO</name>
<dbReference type="Proteomes" id="UP000077202">
    <property type="component" value="Unassembled WGS sequence"/>
</dbReference>
<organism evidence="2 3">
    <name type="scientific">Marchantia polymorpha subsp. ruderalis</name>
    <dbReference type="NCBI Taxonomy" id="1480154"/>
    <lineage>
        <taxon>Eukaryota</taxon>
        <taxon>Viridiplantae</taxon>
        <taxon>Streptophyta</taxon>
        <taxon>Embryophyta</taxon>
        <taxon>Marchantiophyta</taxon>
        <taxon>Marchantiopsida</taxon>
        <taxon>Marchantiidae</taxon>
        <taxon>Marchantiales</taxon>
        <taxon>Marchantiaceae</taxon>
        <taxon>Marchantia</taxon>
    </lineage>
</organism>
<reference evidence="2" key="1">
    <citation type="submission" date="2016-03" db="EMBL/GenBank/DDBJ databases">
        <title>Mechanisms controlling the formation of the plant cell surface in tip-growing cells are functionally conserved among land plants.</title>
        <authorList>
            <person name="Honkanen S."/>
            <person name="Jones V.A."/>
            <person name="Morieri G."/>
            <person name="Champion C."/>
            <person name="Hetherington A.J."/>
            <person name="Kelly S."/>
            <person name="Saint-Marcoux D."/>
            <person name="Proust H."/>
            <person name="Prescott H."/>
            <person name="Dolan L."/>
        </authorList>
    </citation>
    <scope>NUCLEOTIDE SEQUENCE [LARGE SCALE GENOMIC DNA]</scope>
    <source>
        <tissue evidence="2">Whole gametophyte</tissue>
    </source>
</reference>
<dbReference type="EMBL" id="LVLJ01001211">
    <property type="protein sequence ID" value="OAE30937.1"/>
    <property type="molecule type" value="Genomic_DNA"/>
</dbReference>
<proteinExistence type="predicted"/>
<sequence>MGPEDEEVDFVCGRSGGDTFWSRKDLPTDHKESPPSDGQCPWRIFAAAAAAAAGVGVVAVAKLGSDTAHFSFLARGQVGSDSAIVGVFWRSRKSDGCSTTSRLASLADST</sequence>
<dbReference type="AlphaFoldDB" id="A0A176WCU4"/>
<evidence type="ECO:0000313" key="2">
    <source>
        <dbReference type="EMBL" id="OAE30937.1"/>
    </source>
</evidence>
<gene>
    <name evidence="2" type="ORF">AXG93_2018s1010</name>
</gene>
<evidence type="ECO:0000256" key="1">
    <source>
        <dbReference type="SAM" id="MobiDB-lite"/>
    </source>
</evidence>
<comment type="caution">
    <text evidence="2">The sequence shown here is derived from an EMBL/GenBank/DDBJ whole genome shotgun (WGS) entry which is preliminary data.</text>
</comment>
<keyword evidence="3" id="KW-1185">Reference proteome</keyword>
<evidence type="ECO:0000313" key="3">
    <source>
        <dbReference type="Proteomes" id="UP000077202"/>
    </source>
</evidence>
<feature type="region of interest" description="Disordered" evidence="1">
    <location>
        <begin position="1"/>
        <end position="37"/>
    </location>
</feature>
<protein>
    <submittedName>
        <fullName evidence="2">Uncharacterized protein</fullName>
    </submittedName>
</protein>